<feature type="chain" id="PRO_5040407272" evidence="2">
    <location>
        <begin position="21"/>
        <end position="238"/>
    </location>
</feature>
<accession>A0A9P9F4G7</accession>
<name>A0A9P9F4G7_9HYPO</name>
<keyword evidence="2" id="KW-0732">Signal</keyword>
<feature type="signal peptide" evidence="2">
    <location>
        <begin position="1"/>
        <end position="20"/>
    </location>
</feature>
<evidence type="ECO:0000313" key="3">
    <source>
        <dbReference type="EMBL" id="KAH7153485.1"/>
    </source>
</evidence>
<evidence type="ECO:0000256" key="1">
    <source>
        <dbReference type="SAM" id="MobiDB-lite"/>
    </source>
</evidence>
<gene>
    <name evidence="3" type="ORF">EDB81DRAFT_791481</name>
</gene>
<protein>
    <submittedName>
        <fullName evidence="3">Uncharacterized protein</fullName>
    </submittedName>
</protein>
<evidence type="ECO:0000313" key="4">
    <source>
        <dbReference type="Proteomes" id="UP000738349"/>
    </source>
</evidence>
<dbReference type="OrthoDB" id="3928002at2759"/>
<feature type="region of interest" description="Disordered" evidence="1">
    <location>
        <begin position="155"/>
        <end position="219"/>
    </location>
</feature>
<feature type="compositionally biased region" description="Basic and acidic residues" evidence="1">
    <location>
        <begin position="155"/>
        <end position="190"/>
    </location>
</feature>
<dbReference type="PANTHER" id="PTHR38049">
    <property type="entry name" value="RICIN B LECTIN DOMAIN-CONTAINING PROTEIN"/>
    <property type="match status" value="1"/>
</dbReference>
<organism evidence="3 4">
    <name type="scientific">Dactylonectria macrodidyma</name>
    <dbReference type="NCBI Taxonomy" id="307937"/>
    <lineage>
        <taxon>Eukaryota</taxon>
        <taxon>Fungi</taxon>
        <taxon>Dikarya</taxon>
        <taxon>Ascomycota</taxon>
        <taxon>Pezizomycotina</taxon>
        <taxon>Sordariomycetes</taxon>
        <taxon>Hypocreomycetidae</taxon>
        <taxon>Hypocreales</taxon>
        <taxon>Nectriaceae</taxon>
        <taxon>Dactylonectria</taxon>
    </lineage>
</organism>
<dbReference type="Proteomes" id="UP000738349">
    <property type="component" value="Unassembled WGS sequence"/>
</dbReference>
<dbReference type="AlphaFoldDB" id="A0A9P9F4G7"/>
<proteinExistence type="predicted"/>
<comment type="caution">
    <text evidence="3">The sequence shown here is derived from an EMBL/GenBank/DDBJ whole genome shotgun (WGS) entry which is preliminary data.</text>
</comment>
<sequence>MVIGLLVVTAIPTVIGVAEAISAKKQQNASLTKEQEKFNMAPLLRRKGKSQEVGFVVLADSKLYLDMPPDDAVPGHRFMGYYFKYPCEEGHLGMVSTIAIDPPMLNWIYVDRETHALRFGARKDTVGHVIGPWGWSEDERFLTLEGEHDAFVAVYEGKEGEGDREAEEKEGREGGEKDREDDGEKGKEQEQEQEASGRWAVYWDPEGAIEEAAGPDRCQPIALCRKVDRGVESSYVRD</sequence>
<evidence type="ECO:0000256" key="2">
    <source>
        <dbReference type="SAM" id="SignalP"/>
    </source>
</evidence>
<dbReference type="EMBL" id="JAGMUV010000006">
    <property type="protein sequence ID" value="KAH7153485.1"/>
    <property type="molecule type" value="Genomic_DNA"/>
</dbReference>
<reference evidence="3" key="1">
    <citation type="journal article" date="2021" name="Nat. Commun.">
        <title>Genetic determinants of endophytism in the Arabidopsis root mycobiome.</title>
        <authorList>
            <person name="Mesny F."/>
            <person name="Miyauchi S."/>
            <person name="Thiergart T."/>
            <person name="Pickel B."/>
            <person name="Atanasova L."/>
            <person name="Karlsson M."/>
            <person name="Huettel B."/>
            <person name="Barry K.W."/>
            <person name="Haridas S."/>
            <person name="Chen C."/>
            <person name="Bauer D."/>
            <person name="Andreopoulos W."/>
            <person name="Pangilinan J."/>
            <person name="LaButti K."/>
            <person name="Riley R."/>
            <person name="Lipzen A."/>
            <person name="Clum A."/>
            <person name="Drula E."/>
            <person name="Henrissat B."/>
            <person name="Kohler A."/>
            <person name="Grigoriev I.V."/>
            <person name="Martin F.M."/>
            <person name="Hacquard S."/>
        </authorList>
    </citation>
    <scope>NUCLEOTIDE SEQUENCE</scope>
    <source>
        <strain evidence="3">MPI-CAGE-AT-0147</strain>
    </source>
</reference>
<dbReference type="PANTHER" id="PTHR38049:SF1">
    <property type="entry name" value="PROTEIN KINASE DOMAIN-CONTAINING PROTEIN"/>
    <property type="match status" value="1"/>
</dbReference>
<keyword evidence="4" id="KW-1185">Reference proteome</keyword>